<dbReference type="SUPFAM" id="SSF50630">
    <property type="entry name" value="Acid proteases"/>
    <property type="match status" value="1"/>
</dbReference>
<accession>A0ABQ6F8Q3</accession>
<dbReference type="NCBIfam" id="TIGR02281">
    <property type="entry name" value="clan_AA_DTGA"/>
    <property type="match status" value="1"/>
</dbReference>
<keyword evidence="3" id="KW-1185">Reference proteome</keyword>
<dbReference type="RefSeq" id="WP_284186761.1">
    <property type="nucleotide sequence ID" value="NZ_BSPX01000006.1"/>
</dbReference>
<dbReference type="InterPro" id="IPR021109">
    <property type="entry name" value="Peptidase_aspartic_dom_sf"/>
</dbReference>
<reference evidence="3" key="1">
    <citation type="journal article" date="2019" name="Int. J. Syst. Evol. Microbiol.">
        <title>The Global Catalogue of Microorganisms (GCM) 10K type strain sequencing project: providing services to taxonomists for standard genome sequencing and annotation.</title>
        <authorList>
            <consortium name="The Broad Institute Genomics Platform"/>
            <consortium name="The Broad Institute Genome Sequencing Center for Infectious Disease"/>
            <person name="Wu L."/>
            <person name="Ma J."/>
        </authorList>
    </citation>
    <scope>NUCLEOTIDE SEQUENCE [LARGE SCALE GENOMIC DNA]</scope>
    <source>
        <strain evidence="3">NBRC 102407</strain>
    </source>
</reference>
<name>A0ABQ6F8Q3_9RHOO</name>
<feature type="signal peptide" evidence="1">
    <location>
        <begin position="1"/>
        <end position="30"/>
    </location>
</feature>
<dbReference type="EMBL" id="BSPX01000006">
    <property type="protein sequence ID" value="GLT21304.1"/>
    <property type="molecule type" value="Genomic_DNA"/>
</dbReference>
<comment type="caution">
    <text evidence="2">The sequence shown here is derived from an EMBL/GenBank/DDBJ whole genome shotgun (WGS) entry which is preliminary data.</text>
</comment>
<evidence type="ECO:0000313" key="3">
    <source>
        <dbReference type="Proteomes" id="UP001157167"/>
    </source>
</evidence>
<dbReference type="Pfam" id="PF13975">
    <property type="entry name" value="gag-asp_proteas"/>
    <property type="match status" value="1"/>
</dbReference>
<dbReference type="PROSITE" id="PS00141">
    <property type="entry name" value="ASP_PROTEASE"/>
    <property type="match status" value="1"/>
</dbReference>
<evidence type="ECO:0008006" key="4">
    <source>
        <dbReference type="Google" id="ProtNLM"/>
    </source>
</evidence>
<dbReference type="InterPro" id="IPR011969">
    <property type="entry name" value="Clan_AA_Asp_peptidase_C"/>
</dbReference>
<gene>
    <name evidence="2" type="ORF">GCM10007933_07560</name>
</gene>
<keyword evidence="1" id="KW-0732">Signal</keyword>
<evidence type="ECO:0000256" key="1">
    <source>
        <dbReference type="SAM" id="SignalP"/>
    </source>
</evidence>
<dbReference type="Gene3D" id="2.40.70.10">
    <property type="entry name" value="Acid Proteases"/>
    <property type="match status" value="1"/>
</dbReference>
<dbReference type="Proteomes" id="UP001157167">
    <property type="component" value="Unassembled WGS sequence"/>
</dbReference>
<dbReference type="InterPro" id="IPR001969">
    <property type="entry name" value="Aspartic_peptidase_AS"/>
</dbReference>
<evidence type="ECO:0000313" key="2">
    <source>
        <dbReference type="EMBL" id="GLT21304.1"/>
    </source>
</evidence>
<dbReference type="InterPro" id="IPR034122">
    <property type="entry name" value="Retropepsin-like_bacterial"/>
</dbReference>
<feature type="chain" id="PRO_5047204803" description="TIGR02281 family clan AA aspartic protease" evidence="1">
    <location>
        <begin position="31"/>
        <end position="225"/>
    </location>
</feature>
<proteinExistence type="predicted"/>
<sequence>MIESLSLTKLRPPPLLCAFVAAVASLPAAATDVALAGVFPGKALIVVNGGAPRSVGVGTRSPDGVRVISVDSDGATLEFDGGRHRLVIGQRAVHVSGAGTGGRAPSVVIQADSGGQFHTTGSINGAQVRFIVDTGATFVSLGRSDALKAGIDFTKGEPALMQTANGTARAWRVVLDTVRVGDVTLRNVDGVVHSGELPFALLGMSFLNRMEMRRDGPALQLRQRY</sequence>
<organism evidence="2 3">
    <name type="scientific">Zoogloea oryzae</name>
    <dbReference type="NCBI Taxonomy" id="310767"/>
    <lineage>
        <taxon>Bacteria</taxon>
        <taxon>Pseudomonadati</taxon>
        <taxon>Pseudomonadota</taxon>
        <taxon>Betaproteobacteria</taxon>
        <taxon>Rhodocyclales</taxon>
        <taxon>Zoogloeaceae</taxon>
        <taxon>Zoogloea</taxon>
    </lineage>
</organism>
<protein>
    <recommendedName>
        <fullName evidence="4">TIGR02281 family clan AA aspartic protease</fullName>
    </recommendedName>
</protein>
<dbReference type="CDD" id="cd05483">
    <property type="entry name" value="retropepsin_like_bacteria"/>
    <property type="match status" value="1"/>
</dbReference>